<name>A0A4Z0WEG4_9GAMM</name>
<dbReference type="EMBL" id="SRMF01000001">
    <property type="protein sequence ID" value="TGG95420.1"/>
    <property type="molecule type" value="Genomic_DNA"/>
</dbReference>
<sequence length="212" mass="23811">MRITECLLFVGVTCESRNVEKHGIKNQVTAYIYSDPISERTSKNRRNALFFAGLSILHFWNPIVLTGFGFNLDNGSSYSVSLILVVLLTYLSITLIFNIISDLTESIEKIGESDEKQTKQNWHIVYEWAKSLTGSEGDGPYRDPTLDSTKTNIQAMQEKIPELLALEARHRESVKRAKVARFSRTIVVDIVLPLSIILGAFICHAITLTSCT</sequence>
<dbReference type="AlphaFoldDB" id="A0A4Z0WEG4"/>
<evidence type="ECO:0000313" key="2">
    <source>
        <dbReference type="EMBL" id="TGG95420.1"/>
    </source>
</evidence>
<keyword evidence="1" id="KW-1133">Transmembrane helix</keyword>
<comment type="caution">
    <text evidence="2">The sequence shown here is derived from an EMBL/GenBank/DDBJ whole genome shotgun (WGS) entry which is preliminary data.</text>
</comment>
<organism evidence="2 3">
    <name type="scientific">Natronospirillum operosum</name>
    <dbReference type="NCBI Taxonomy" id="2759953"/>
    <lineage>
        <taxon>Bacteria</taxon>
        <taxon>Pseudomonadati</taxon>
        <taxon>Pseudomonadota</taxon>
        <taxon>Gammaproteobacteria</taxon>
        <taxon>Oceanospirillales</taxon>
        <taxon>Natronospirillaceae</taxon>
        <taxon>Natronospirillum</taxon>
    </lineage>
</organism>
<feature type="transmembrane region" description="Helical" evidence="1">
    <location>
        <begin position="78"/>
        <end position="100"/>
    </location>
</feature>
<keyword evidence="1" id="KW-0472">Membrane</keyword>
<gene>
    <name evidence="2" type="ORF">E4656_03070</name>
</gene>
<keyword evidence="1" id="KW-0812">Transmembrane</keyword>
<evidence type="ECO:0000256" key="1">
    <source>
        <dbReference type="SAM" id="Phobius"/>
    </source>
</evidence>
<feature type="transmembrane region" description="Helical" evidence="1">
    <location>
        <begin position="48"/>
        <end position="72"/>
    </location>
</feature>
<proteinExistence type="predicted"/>
<reference evidence="2 3" key="1">
    <citation type="submission" date="2019-04" db="EMBL/GenBank/DDBJ databases">
        <title>Natronospirillum operosus gen. nov., sp. nov., a haloalkaliphilic satellite isolated from decaying biomass of laboratory culture of cyanobacterium Geitlerinema sp. and proposal of Natronospirillaceae fam. nov. and Saccharospirillaceae fam. nov.</title>
        <authorList>
            <person name="Kevbrin V."/>
            <person name="Boltyanskaya Y."/>
            <person name="Koziaeva V."/>
            <person name="Grouzdev D.S."/>
            <person name="Park M."/>
            <person name="Cho J."/>
        </authorList>
    </citation>
    <scope>NUCLEOTIDE SEQUENCE [LARGE SCALE GENOMIC DNA]</scope>
    <source>
        <strain evidence="2 3">G-116</strain>
    </source>
</reference>
<accession>A0A4Z0WEG4</accession>
<feature type="transmembrane region" description="Helical" evidence="1">
    <location>
        <begin position="186"/>
        <end position="207"/>
    </location>
</feature>
<protein>
    <submittedName>
        <fullName evidence="2">Uncharacterized protein</fullName>
    </submittedName>
</protein>
<evidence type="ECO:0000313" key="3">
    <source>
        <dbReference type="Proteomes" id="UP000297475"/>
    </source>
</evidence>
<dbReference type="Proteomes" id="UP000297475">
    <property type="component" value="Unassembled WGS sequence"/>
</dbReference>
<dbReference type="RefSeq" id="WP_135481075.1">
    <property type="nucleotide sequence ID" value="NZ_SRMF01000001.1"/>
</dbReference>
<keyword evidence="3" id="KW-1185">Reference proteome</keyword>